<protein>
    <submittedName>
        <fullName evidence="2">Dipeptidyl peptidase 9</fullName>
    </submittedName>
</protein>
<sequence>MAPNSVLSYDVTPNDMSWNDCLRHSRYFRLAVKKSFGDTMNNMQIVKLRDGGGPVLFGVGGSEPQTVISAQIPETLEPSDSHEPVPEVSLKPLFSMNHQQEESNVQPSAEVQLFYERMRSHVVQGITGFTWHIETGALLLSSYNKVQILRKGEILPVAEWFSGAIMNATLCPGDAEFVAFCANGQLFIDCKNSQFYSTKVVPNHTSGIASFIAQEELERFEGFWWNPKTTEILYEEVDETDVAELCFEIPGKRVGDPMRYPLAGTQNPISSLKLITLNKQTASVNERKLGASLGELFPWYEYLVRAGWANSEHIYVLLMNRKQTQQALVLIHKCAFLSLGRTVEQIRSEDVFVIYAETSDVWLNSNNLLHFLPSPDTEVHFLFGSEKNNFCHLYYRSCKLTNKPDNSGLNDVDVFETPITGGDFSVLKEAPLSVDRNRRHVYYLSNQISSLITSLCVSSYSMVSGSKVLTPVDLCYRVERGQFSLNINPDIGFVAWVSSTKQLPECRFYRLIHTGHAAANSILPEAVYHCRLSVQPTIIANPTKDSIDEVDYVKAALTDCFEAKFIEYQSRESGFIHHAVAFIPRIKPTSVNGLYPCIHHVYAGPSVQLVKESWQFVAQFLKFLTLGYVVVIVDGRGSANRGINFEAPIKNALGTVEVHDQVEGLLECINRCKVIDRTRVAVTGWSYGGYTSLLLLCNYPHIYRASIAGGAVTEWSLYDSCYTERYMDLPKDNPIGYKASAITKFVHKFPNEEGQGRLLIVHGSIDENVHFTHTELFINALIAAGKPFEQLIFPSERHGIRQGSAVEYFHAKMLSFFQKALK</sequence>
<accession>A0AC35FS70</accession>
<dbReference type="Proteomes" id="UP000887580">
    <property type="component" value="Unplaced"/>
</dbReference>
<evidence type="ECO:0000313" key="1">
    <source>
        <dbReference type="Proteomes" id="UP000887580"/>
    </source>
</evidence>
<dbReference type="WBParaSite" id="PS1159_v2.g20369.t2">
    <property type="protein sequence ID" value="PS1159_v2.g20369.t2"/>
    <property type="gene ID" value="PS1159_v2.g20369"/>
</dbReference>
<proteinExistence type="predicted"/>
<reference evidence="2" key="1">
    <citation type="submission" date="2022-11" db="UniProtKB">
        <authorList>
            <consortium name="WormBaseParasite"/>
        </authorList>
    </citation>
    <scope>IDENTIFICATION</scope>
</reference>
<organism evidence="1 2">
    <name type="scientific">Panagrolaimus sp. PS1159</name>
    <dbReference type="NCBI Taxonomy" id="55785"/>
    <lineage>
        <taxon>Eukaryota</taxon>
        <taxon>Metazoa</taxon>
        <taxon>Ecdysozoa</taxon>
        <taxon>Nematoda</taxon>
        <taxon>Chromadorea</taxon>
        <taxon>Rhabditida</taxon>
        <taxon>Tylenchina</taxon>
        <taxon>Panagrolaimomorpha</taxon>
        <taxon>Panagrolaimoidea</taxon>
        <taxon>Panagrolaimidae</taxon>
        <taxon>Panagrolaimus</taxon>
    </lineage>
</organism>
<evidence type="ECO:0000313" key="2">
    <source>
        <dbReference type="WBParaSite" id="PS1159_v2.g20369.t2"/>
    </source>
</evidence>
<name>A0AC35FS70_9BILA</name>